<organism evidence="3 4">
    <name type="scientific">Pseudodesulfovibrio nedwellii</name>
    <dbReference type="NCBI Taxonomy" id="2973072"/>
    <lineage>
        <taxon>Bacteria</taxon>
        <taxon>Pseudomonadati</taxon>
        <taxon>Thermodesulfobacteriota</taxon>
        <taxon>Desulfovibrionia</taxon>
        <taxon>Desulfovibrionales</taxon>
        <taxon>Desulfovibrionaceae</taxon>
    </lineage>
</organism>
<dbReference type="PANTHER" id="PTHR43022:SF1">
    <property type="entry name" value="PROTEIN SMF"/>
    <property type="match status" value="1"/>
</dbReference>
<dbReference type="InterPro" id="IPR003488">
    <property type="entry name" value="DprA"/>
</dbReference>
<dbReference type="Pfam" id="PF02481">
    <property type="entry name" value="DNA_processg_A"/>
    <property type="match status" value="1"/>
</dbReference>
<evidence type="ECO:0000313" key="4">
    <source>
        <dbReference type="Proteomes" id="UP001317742"/>
    </source>
</evidence>
<comment type="similarity">
    <text evidence="1">Belongs to the DprA/Smf family.</text>
</comment>
<evidence type="ECO:0000256" key="1">
    <source>
        <dbReference type="ARBA" id="ARBA00006525"/>
    </source>
</evidence>
<accession>A0ABM8AW78</accession>
<sequence>MPSNTEIILHLLQTKGLGPKGLRKVFAGLIASKSSFADMLGMSVEQVVMKLGLGQKLAERILNFKASDLSKALEDNVVSVLPIIDDSYPMRLKMTLGDAAPPVLFAKGNLDILDDKSVGFCGARKASEKGLLVAALCAEALVKEGVNVSSGYANGVDMKAHTSALEHGGTTTIVLAEGIQNFRIKKEIKDFFDEDRAVIVSEFFPTGRWFVSNAMQRNRTILGLSKAMMVIEAAMKGGTFSAAMDAIEHRVPLFFADYEVDNVSSEGNRYFLSKGANAIRANRHGKPNIDGVMRAVNRAEEFCSTSSKQLQLI</sequence>
<feature type="domain" description="Smf/DprA SLOG" evidence="2">
    <location>
        <begin position="81"/>
        <end position="280"/>
    </location>
</feature>
<evidence type="ECO:0000259" key="2">
    <source>
        <dbReference type="Pfam" id="PF02481"/>
    </source>
</evidence>
<evidence type="ECO:0000313" key="3">
    <source>
        <dbReference type="EMBL" id="BDQ35709.1"/>
    </source>
</evidence>
<dbReference type="Proteomes" id="UP001317742">
    <property type="component" value="Chromosome"/>
</dbReference>
<gene>
    <name evidence="3" type="ORF">SYK_00690</name>
</gene>
<protein>
    <recommendedName>
        <fullName evidence="2">Smf/DprA SLOG domain-containing protein</fullName>
    </recommendedName>
</protein>
<name>A0ABM8AW78_9BACT</name>
<dbReference type="Gene3D" id="3.40.50.450">
    <property type="match status" value="1"/>
</dbReference>
<dbReference type="RefSeq" id="WP_281761642.1">
    <property type="nucleotide sequence ID" value="NZ_AP026709.1"/>
</dbReference>
<keyword evidence="4" id="KW-1185">Reference proteome</keyword>
<dbReference type="PANTHER" id="PTHR43022">
    <property type="entry name" value="PROTEIN SMF"/>
    <property type="match status" value="1"/>
</dbReference>
<dbReference type="SUPFAM" id="SSF102405">
    <property type="entry name" value="MCP/YpsA-like"/>
    <property type="match status" value="1"/>
</dbReference>
<dbReference type="EMBL" id="AP026709">
    <property type="protein sequence ID" value="BDQ35709.1"/>
    <property type="molecule type" value="Genomic_DNA"/>
</dbReference>
<reference evidence="3 4" key="1">
    <citation type="submission" date="2022-08" db="EMBL/GenBank/DDBJ databases">
        <title>Genome Sequence of the sulphate-reducing bacterium, Pseudodesulfovibrio sp. SYK.</title>
        <authorList>
            <person name="Kondo R."/>
            <person name="Kataoka T."/>
        </authorList>
    </citation>
    <scope>NUCLEOTIDE SEQUENCE [LARGE SCALE GENOMIC DNA]</scope>
    <source>
        <strain evidence="3 4">SYK</strain>
    </source>
</reference>
<proteinExistence type="inferred from homology"/>
<dbReference type="InterPro" id="IPR057666">
    <property type="entry name" value="DrpA_SLOG"/>
</dbReference>